<dbReference type="Pfam" id="PF07799">
    <property type="entry name" value="DUF1643"/>
    <property type="match status" value="1"/>
</dbReference>
<organism evidence="1 2">
    <name type="scientific">Streptococcus periodonticum</name>
    <dbReference type="NCBI Taxonomy" id="2490633"/>
    <lineage>
        <taxon>Bacteria</taxon>
        <taxon>Bacillati</taxon>
        <taxon>Bacillota</taxon>
        <taxon>Bacilli</taxon>
        <taxon>Lactobacillales</taxon>
        <taxon>Streptococcaceae</taxon>
        <taxon>Streptococcus</taxon>
    </lineage>
</organism>
<dbReference type="EMBL" id="CP034543">
    <property type="protein sequence ID" value="AZQ41749.1"/>
    <property type="molecule type" value="Genomic_DNA"/>
</dbReference>
<dbReference type="InterPro" id="IPR012441">
    <property type="entry name" value="DUF1643"/>
</dbReference>
<protein>
    <submittedName>
        <fullName evidence="1">DUF1643 domain-containing protein</fullName>
    </submittedName>
</protein>
<sequence length="172" mass="20214">MVKKQSNVSIKIEIIESSNRHHRYVLSKQWSNKPMVTVLTLYPSSSNLVEDDMTMMLITNNVYKLGYGGFYSVNLFSKYKIDRKNYLKATNVDNDDHILECAKKSCKIIFAYGSLPLKNKQVAHRLNELYHLLLNNQLDDKITYLTDDQEELCFHPLASQVRKKWYTMNRKK</sequence>
<dbReference type="KEGG" id="spei:EHW89_04450"/>
<reference evidence="2" key="1">
    <citation type="submission" date="2018-12" db="EMBL/GenBank/DDBJ databases">
        <title>Genome sequencing of Streptococcus sp. KCOM 2412 (= ChDC F135).</title>
        <authorList>
            <person name="Kook J.-K."/>
            <person name="Park S.-N."/>
            <person name="Lim Y.K."/>
        </authorList>
    </citation>
    <scope>NUCLEOTIDE SEQUENCE [LARGE SCALE GENOMIC DNA]</scope>
    <source>
        <strain evidence="2">KCOM 2412</strain>
    </source>
</reference>
<proteinExistence type="predicted"/>
<dbReference type="Proteomes" id="UP000272924">
    <property type="component" value="Chromosome"/>
</dbReference>
<gene>
    <name evidence="1" type="ORF">EHW89_04450</name>
</gene>
<dbReference type="RefSeq" id="WP_106380260.1">
    <property type="nucleotide sequence ID" value="NZ_CP034543.1"/>
</dbReference>
<keyword evidence="2" id="KW-1185">Reference proteome</keyword>
<evidence type="ECO:0000313" key="2">
    <source>
        <dbReference type="Proteomes" id="UP000272924"/>
    </source>
</evidence>
<name>A0A3S9MRC1_9STRE</name>
<evidence type="ECO:0000313" key="1">
    <source>
        <dbReference type="EMBL" id="AZQ41749.1"/>
    </source>
</evidence>
<dbReference type="AlphaFoldDB" id="A0A3S9MRC1"/>
<accession>A0A3S9MRC1</accession>